<protein>
    <submittedName>
        <fullName evidence="1">Uncharacterized protein</fullName>
    </submittedName>
</protein>
<name>A0ACB8R4G8_9AGAM</name>
<reference evidence="1" key="2">
    <citation type="journal article" date="2022" name="New Phytol.">
        <title>Evolutionary transition to the ectomycorrhizal habit in the genomes of a hyperdiverse lineage of mushroom-forming fungi.</title>
        <authorList>
            <person name="Looney B."/>
            <person name="Miyauchi S."/>
            <person name="Morin E."/>
            <person name="Drula E."/>
            <person name="Courty P.E."/>
            <person name="Kohler A."/>
            <person name="Kuo A."/>
            <person name="LaButti K."/>
            <person name="Pangilinan J."/>
            <person name="Lipzen A."/>
            <person name="Riley R."/>
            <person name="Andreopoulos W."/>
            <person name="He G."/>
            <person name="Johnson J."/>
            <person name="Nolan M."/>
            <person name="Tritt A."/>
            <person name="Barry K.W."/>
            <person name="Grigoriev I.V."/>
            <person name="Nagy L.G."/>
            <person name="Hibbett D."/>
            <person name="Henrissat B."/>
            <person name="Matheny P.B."/>
            <person name="Labbe J."/>
            <person name="Martin F.M."/>
        </authorList>
    </citation>
    <scope>NUCLEOTIDE SEQUENCE</scope>
    <source>
        <strain evidence="1">FP105234-sp</strain>
    </source>
</reference>
<proteinExistence type="predicted"/>
<sequence>MSANKYANLPDIDTAPDVYETEDVFPSSSANQGDSSDEESGLPTRATRAGKNGDVAPGKEELDHSRLISADEASKRFRKAERRRPPERSIYKHPRSRTPSPTPTHPPSLALRLRLLQNEIATLESDMSDPSNPLLQKDREEAHVDPGDLIKGLVDVKSRLEKITSTRDPRTRLVQDVLQDGKAEVGAEAPSEAEPAAKKEMKSTEKEEKGADGVKPLAELDRRVGDVERLVGSASASLDETEPMPPPLLPLLTRLNTQLTVLTQPRHLDNISRRLKLLLTDLDRLSSANQQHRRQQSTHADGSAPAAAPSTLHEQLSPVLTRLVPALPHIPHVLARLRTLAALHTSAAEFQSALAALEEEQRRARETLADLGKAVDGVEASLEENAKVVKGNVGGLDERIMDLVKRLEQVLFHVFISCPRAKFFSGIVDAERPSRALQILAVPAYTFPSSSF</sequence>
<evidence type="ECO:0000313" key="2">
    <source>
        <dbReference type="Proteomes" id="UP000814033"/>
    </source>
</evidence>
<accession>A0ACB8R4G8</accession>
<dbReference type="EMBL" id="MU276414">
    <property type="protein sequence ID" value="KAI0038777.1"/>
    <property type="molecule type" value="Genomic_DNA"/>
</dbReference>
<gene>
    <name evidence="1" type="ORF">FA95DRAFT_1528961</name>
</gene>
<organism evidence="1 2">
    <name type="scientific">Auriscalpium vulgare</name>
    <dbReference type="NCBI Taxonomy" id="40419"/>
    <lineage>
        <taxon>Eukaryota</taxon>
        <taxon>Fungi</taxon>
        <taxon>Dikarya</taxon>
        <taxon>Basidiomycota</taxon>
        <taxon>Agaricomycotina</taxon>
        <taxon>Agaricomycetes</taxon>
        <taxon>Russulales</taxon>
        <taxon>Auriscalpiaceae</taxon>
        <taxon>Auriscalpium</taxon>
    </lineage>
</organism>
<keyword evidence="2" id="KW-1185">Reference proteome</keyword>
<reference evidence="1" key="1">
    <citation type="submission" date="2021-02" db="EMBL/GenBank/DDBJ databases">
        <authorList>
            <consortium name="DOE Joint Genome Institute"/>
            <person name="Ahrendt S."/>
            <person name="Looney B.P."/>
            <person name="Miyauchi S."/>
            <person name="Morin E."/>
            <person name="Drula E."/>
            <person name="Courty P.E."/>
            <person name="Chicoki N."/>
            <person name="Fauchery L."/>
            <person name="Kohler A."/>
            <person name="Kuo A."/>
            <person name="Labutti K."/>
            <person name="Pangilinan J."/>
            <person name="Lipzen A."/>
            <person name="Riley R."/>
            <person name="Andreopoulos W."/>
            <person name="He G."/>
            <person name="Johnson J."/>
            <person name="Barry K.W."/>
            <person name="Grigoriev I.V."/>
            <person name="Nagy L."/>
            <person name="Hibbett D."/>
            <person name="Henrissat B."/>
            <person name="Matheny P.B."/>
            <person name="Labbe J."/>
            <person name="Martin F."/>
        </authorList>
    </citation>
    <scope>NUCLEOTIDE SEQUENCE</scope>
    <source>
        <strain evidence="1">FP105234-sp</strain>
    </source>
</reference>
<evidence type="ECO:0000313" key="1">
    <source>
        <dbReference type="EMBL" id="KAI0038777.1"/>
    </source>
</evidence>
<dbReference type="Proteomes" id="UP000814033">
    <property type="component" value="Unassembled WGS sequence"/>
</dbReference>
<comment type="caution">
    <text evidence="1">The sequence shown here is derived from an EMBL/GenBank/DDBJ whole genome shotgun (WGS) entry which is preliminary data.</text>
</comment>